<dbReference type="OrthoDB" id="9810810at2"/>
<gene>
    <name evidence="1" type="ORF">JGI1_00348</name>
</gene>
<dbReference type="AlphaFoldDB" id="A0A0S4MS42"/>
<reference evidence="2" key="1">
    <citation type="submission" date="2015-11" db="EMBL/GenBank/DDBJ databases">
        <authorList>
            <person name="Varghese N."/>
        </authorList>
    </citation>
    <scope>NUCLEOTIDE SEQUENCE [LARGE SCALE GENOMIC DNA]</scope>
</reference>
<evidence type="ECO:0008006" key="3">
    <source>
        <dbReference type="Google" id="ProtNLM"/>
    </source>
</evidence>
<organism evidence="1 2">
    <name type="scientific">Candidatus Thermokryptus mobilis</name>
    <dbReference type="NCBI Taxonomy" id="1643428"/>
    <lineage>
        <taxon>Bacteria</taxon>
        <taxon>Pseudomonadati</taxon>
        <taxon>Candidatus Kryptoniota</taxon>
        <taxon>Candidatus Thermokryptus</taxon>
    </lineage>
</organism>
<protein>
    <recommendedName>
        <fullName evidence="3">Outer membrane protein beta-barrel domain-containing protein</fullName>
    </recommendedName>
</protein>
<evidence type="ECO:0000313" key="1">
    <source>
        <dbReference type="EMBL" id="CUU01831.1"/>
    </source>
</evidence>
<sequence>MKKIFPLILALAIFQPLQSQHKLGLGVYLGAPTGITGKFILSSSNSFDLTLAWRFNDALFLQGHYVFNLNELQKYGDGTFNLYAGPGLFFRASSKKDDFIGASANLGVNFFLKKRYEFFIEISPKLGLIPGTDFDITGGIGFRFFF</sequence>
<keyword evidence="2" id="KW-1185">Reference proteome</keyword>
<proteinExistence type="predicted"/>
<accession>A0A0S4MS42</accession>
<dbReference type="Proteomes" id="UP000320623">
    <property type="component" value="Unassembled WGS sequence"/>
</dbReference>
<dbReference type="RefSeq" id="WP_140944150.1">
    <property type="nucleotide sequence ID" value="NZ_FAOO01000002.1"/>
</dbReference>
<evidence type="ECO:0000313" key="2">
    <source>
        <dbReference type="Proteomes" id="UP000320623"/>
    </source>
</evidence>
<dbReference type="STRING" id="1643428.GCA_001442855_00335"/>
<name>A0A0S4MS42_9BACT</name>
<dbReference type="EMBL" id="FAOO01000002">
    <property type="protein sequence ID" value="CUU01831.1"/>
    <property type="molecule type" value="Genomic_DNA"/>
</dbReference>